<dbReference type="AlphaFoldDB" id="A0A1H8B347"/>
<feature type="transmembrane region" description="Helical" evidence="8">
    <location>
        <begin position="47"/>
        <end position="70"/>
    </location>
</feature>
<accession>A0A1H8B347</accession>
<dbReference type="GO" id="GO:0055085">
    <property type="term" value="P:transmembrane transport"/>
    <property type="evidence" value="ECO:0007669"/>
    <property type="project" value="InterPro"/>
</dbReference>
<dbReference type="Proteomes" id="UP000199585">
    <property type="component" value="Unassembled WGS sequence"/>
</dbReference>
<evidence type="ECO:0000256" key="1">
    <source>
        <dbReference type="ARBA" id="ARBA00004429"/>
    </source>
</evidence>
<dbReference type="InterPro" id="IPR000515">
    <property type="entry name" value="MetI-like"/>
</dbReference>
<evidence type="ECO:0000256" key="8">
    <source>
        <dbReference type="SAM" id="Phobius"/>
    </source>
</evidence>
<comment type="subcellular location">
    <subcellularLocation>
        <location evidence="1">Cell inner membrane</location>
        <topology evidence="1">Multi-pass membrane protein</topology>
    </subcellularLocation>
</comment>
<dbReference type="GO" id="GO:0005886">
    <property type="term" value="C:plasma membrane"/>
    <property type="evidence" value="ECO:0007669"/>
    <property type="project" value="UniProtKB-SubCell"/>
</dbReference>
<dbReference type="PROSITE" id="PS50928">
    <property type="entry name" value="ABC_TM1"/>
    <property type="match status" value="1"/>
</dbReference>
<name>A0A1H8B347_9RHOB</name>
<evidence type="ECO:0000256" key="5">
    <source>
        <dbReference type="ARBA" id="ARBA00022692"/>
    </source>
</evidence>
<proteinExistence type="predicted"/>
<keyword evidence="3" id="KW-1003">Cell membrane</keyword>
<dbReference type="STRING" id="245187.SAMN04488003_104147"/>
<dbReference type="RefSeq" id="WP_245731338.1">
    <property type="nucleotide sequence ID" value="NZ_FOCI01000004.1"/>
</dbReference>
<evidence type="ECO:0000259" key="9">
    <source>
        <dbReference type="PROSITE" id="PS50928"/>
    </source>
</evidence>
<keyword evidence="2" id="KW-0813">Transport</keyword>
<dbReference type="EMBL" id="FOCI01000004">
    <property type="protein sequence ID" value="SEM77355.1"/>
    <property type="molecule type" value="Genomic_DNA"/>
</dbReference>
<keyword evidence="5 8" id="KW-0812">Transmembrane</keyword>
<evidence type="ECO:0000313" key="11">
    <source>
        <dbReference type="Proteomes" id="UP000199585"/>
    </source>
</evidence>
<reference evidence="10 11" key="1">
    <citation type="submission" date="2016-10" db="EMBL/GenBank/DDBJ databases">
        <authorList>
            <person name="de Groot N.N."/>
        </authorList>
    </citation>
    <scope>NUCLEOTIDE SEQUENCE [LARGE SCALE GENOMIC DNA]</scope>
    <source>
        <strain evidence="10 11">DSM 16213</strain>
    </source>
</reference>
<dbReference type="Gene3D" id="1.10.3720.10">
    <property type="entry name" value="MetI-like"/>
    <property type="match status" value="1"/>
</dbReference>
<dbReference type="InterPro" id="IPR035906">
    <property type="entry name" value="MetI-like_sf"/>
</dbReference>
<gene>
    <name evidence="10" type="ORF">SAMN04488003_104147</name>
</gene>
<sequence>MLAFALQTGRPTVAQIPGDIDEAARMTGAGFLRRIGASTLPLASRSLIASLLQCFVNVVSDLAIVVLLYTPITPLLSVLSYRHASDGLHQFANAVTLVILAISTLAAGLAML</sequence>
<evidence type="ECO:0000256" key="2">
    <source>
        <dbReference type="ARBA" id="ARBA00022448"/>
    </source>
</evidence>
<feature type="domain" description="ABC transmembrane type-1" evidence="9">
    <location>
        <begin position="1"/>
        <end position="110"/>
    </location>
</feature>
<feature type="transmembrane region" description="Helical" evidence="8">
    <location>
        <begin position="91"/>
        <end position="111"/>
    </location>
</feature>
<dbReference type="PANTHER" id="PTHR43357:SF4">
    <property type="entry name" value="INNER MEMBRANE ABC TRANSPORTER PERMEASE PROTEIN YDCV"/>
    <property type="match status" value="1"/>
</dbReference>
<dbReference type="PANTHER" id="PTHR43357">
    <property type="entry name" value="INNER MEMBRANE ABC TRANSPORTER PERMEASE PROTEIN YDCV"/>
    <property type="match status" value="1"/>
</dbReference>
<evidence type="ECO:0000256" key="3">
    <source>
        <dbReference type="ARBA" id="ARBA00022475"/>
    </source>
</evidence>
<keyword evidence="11" id="KW-1185">Reference proteome</keyword>
<organism evidence="10 11">
    <name type="scientific">Loktanella fryxellensis</name>
    <dbReference type="NCBI Taxonomy" id="245187"/>
    <lineage>
        <taxon>Bacteria</taxon>
        <taxon>Pseudomonadati</taxon>
        <taxon>Pseudomonadota</taxon>
        <taxon>Alphaproteobacteria</taxon>
        <taxon>Rhodobacterales</taxon>
        <taxon>Roseobacteraceae</taxon>
        <taxon>Loktanella</taxon>
    </lineage>
</organism>
<evidence type="ECO:0000313" key="10">
    <source>
        <dbReference type="EMBL" id="SEM77355.1"/>
    </source>
</evidence>
<evidence type="ECO:0000256" key="6">
    <source>
        <dbReference type="ARBA" id="ARBA00022989"/>
    </source>
</evidence>
<keyword evidence="4" id="KW-0997">Cell inner membrane</keyword>
<keyword evidence="7 8" id="KW-0472">Membrane</keyword>
<dbReference type="SUPFAM" id="SSF161098">
    <property type="entry name" value="MetI-like"/>
    <property type="match status" value="1"/>
</dbReference>
<protein>
    <submittedName>
        <fullName evidence="10">Binding-protein-dependent transport system inner membrane component</fullName>
    </submittedName>
</protein>
<keyword evidence="6 8" id="KW-1133">Transmembrane helix</keyword>
<evidence type="ECO:0000256" key="7">
    <source>
        <dbReference type="ARBA" id="ARBA00023136"/>
    </source>
</evidence>
<evidence type="ECO:0000256" key="4">
    <source>
        <dbReference type="ARBA" id="ARBA00022519"/>
    </source>
</evidence>